<name>A0A9N7Z607_PLEPL</name>
<organism evidence="1 2">
    <name type="scientific">Pleuronectes platessa</name>
    <name type="common">European plaice</name>
    <dbReference type="NCBI Taxonomy" id="8262"/>
    <lineage>
        <taxon>Eukaryota</taxon>
        <taxon>Metazoa</taxon>
        <taxon>Chordata</taxon>
        <taxon>Craniata</taxon>
        <taxon>Vertebrata</taxon>
        <taxon>Euteleostomi</taxon>
        <taxon>Actinopterygii</taxon>
        <taxon>Neopterygii</taxon>
        <taxon>Teleostei</taxon>
        <taxon>Neoteleostei</taxon>
        <taxon>Acanthomorphata</taxon>
        <taxon>Carangaria</taxon>
        <taxon>Pleuronectiformes</taxon>
        <taxon>Pleuronectoidei</taxon>
        <taxon>Pleuronectidae</taxon>
        <taxon>Pleuronectes</taxon>
    </lineage>
</organism>
<dbReference type="Proteomes" id="UP001153269">
    <property type="component" value="Unassembled WGS sequence"/>
</dbReference>
<reference evidence="1" key="1">
    <citation type="submission" date="2020-03" db="EMBL/GenBank/DDBJ databases">
        <authorList>
            <person name="Weist P."/>
        </authorList>
    </citation>
    <scope>NUCLEOTIDE SEQUENCE</scope>
</reference>
<keyword evidence="2" id="KW-1185">Reference proteome</keyword>
<dbReference type="EMBL" id="CADEAL010004040">
    <property type="protein sequence ID" value="CAB1450074.1"/>
    <property type="molecule type" value="Genomic_DNA"/>
</dbReference>
<gene>
    <name evidence="1" type="ORF">PLEPLA_LOCUS37763</name>
</gene>
<proteinExistence type="predicted"/>
<evidence type="ECO:0000313" key="1">
    <source>
        <dbReference type="EMBL" id="CAB1450074.1"/>
    </source>
</evidence>
<protein>
    <submittedName>
        <fullName evidence="1">Uncharacterized protein</fullName>
    </submittedName>
</protein>
<evidence type="ECO:0000313" key="2">
    <source>
        <dbReference type="Proteomes" id="UP001153269"/>
    </source>
</evidence>
<sequence>MGVRLMMFGFHGRHLHETRGRSALHMVEEAALPPHWILYCYSALVYHIGLELLLGDWKLKMIGNQLHQFARDEHTVAQLHVIVLHKSGTDANLMATMEGVMSIYFPISLHLLNSTFQVNKTTEASKELVRRLPSTGGFARIFRRGSILRVSFI</sequence>
<accession>A0A9N7Z607</accession>
<dbReference type="AlphaFoldDB" id="A0A9N7Z607"/>
<comment type="caution">
    <text evidence="1">The sequence shown here is derived from an EMBL/GenBank/DDBJ whole genome shotgun (WGS) entry which is preliminary data.</text>
</comment>